<name>A0ABS1SIF9_9MICO</name>
<evidence type="ECO:0000313" key="3">
    <source>
        <dbReference type="Proteomes" id="UP001645859"/>
    </source>
</evidence>
<keyword evidence="1" id="KW-0472">Membrane</keyword>
<comment type="caution">
    <text evidence="2">The sequence shown here is derived from an EMBL/GenBank/DDBJ whole genome shotgun (WGS) entry which is preliminary data.</text>
</comment>
<reference evidence="2 3" key="1">
    <citation type="submission" date="2018-09" db="EMBL/GenBank/DDBJ databases">
        <title>Comparative genomics of Leucobacter spp.</title>
        <authorList>
            <person name="Reis A.C."/>
            <person name="Kolvenbach B.A."/>
            <person name="Corvini P.F.X."/>
            <person name="Nunes O.C."/>
        </authorList>
    </citation>
    <scope>NUCLEOTIDE SEQUENCE [LARGE SCALE GENOMIC DNA]</scope>
    <source>
        <strain evidence="2 3">TAN 31504</strain>
    </source>
</reference>
<proteinExistence type="predicted"/>
<keyword evidence="1" id="KW-1133">Transmembrane helix</keyword>
<feature type="transmembrane region" description="Helical" evidence="1">
    <location>
        <begin position="53"/>
        <end position="71"/>
    </location>
</feature>
<sequence>MAPAIPRDARELVLQGDANAQPDLRPAVVREARRVVWSVPGAGTALMMVQSPIGLGVMVLGAGALTTWAFWPRRTGVPA</sequence>
<dbReference type="Proteomes" id="UP001645859">
    <property type="component" value="Unassembled WGS sequence"/>
</dbReference>
<protein>
    <submittedName>
        <fullName evidence="2">Uncharacterized protein</fullName>
    </submittedName>
</protein>
<keyword evidence="1" id="KW-0812">Transmembrane</keyword>
<dbReference type="EMBL" id="QYAC01000007">
    <property type="protein sequence ID" value="MBL3680349.1"/>
    <property type="molecule type" value="Genomic_DNA"/>
</dbReference>
<evidence type="ECO:0000256" key="1">
    <source>
        <dbReference type="SAM" id="Phobius"/>
    </source>
</evidence>
<keyword evidence="3" id="KW-1185">Reference proteome</keyword>
<gene>
    <name evidence="2" type="ORF">D3230_13780</name>
</gene>
<evidence type="ECO:0000313" key="2">
    <source>
        <dbReference type="EMBL" id="MBL3680349.1"/>
    </source>
</evidence>
<accession>A0ABS1SIF9</accession>
<organism evidence="2 3">
    <name type="scientific">Leucobacter chromiireducens subsp. solipictus</name>
    <dbReference type="NCBI Taxonomy" id="398235"/>
    <lineage>
        <taxon>Bacteria</taxon>
        <taxon>Bacillati</taxon>
        <taxon>Actinomycetota</taxon>
        <taxon>Actinomycetes</taxon>
        <taxon>Micrococcales</taxon>
        <taxon>Microbacteriaceae</taxon>
        <taxon>Leucobacter</taxon>
    </lineage>
</organism>